<keyword evidence="5" id="KW-0378">Hydrolase</keyword>
<dbReference type="InterPro" id="IPR038570">
    <property type="entry name" value="HicA_sf"/>
</dbReference>
<evidence type="ECO:0000313" key="9">
    <source>
        <dbReference type="Proteomes" id="UP001225644"/>
    </source>
</evidence>
<evidence type="ECO:0000256" key="6">
    <source>
        <dbReference type="ARBA" id="ARBA00022884"/>
    </source>
</evidence>
<sequence>MAKLPILKAREVIAALQKLGFEIDHVTGSHYILRHPDGRRAVVPYHGNRDIKQGVLRSILRQAGLTVDELKNLIS</sequence>
<keyword evidence="7" id="KW-0346">Stress response</keyword>
<dbReference type="Gene3D" id="3.30.920.30">
    <property type="entry name" value="Hypothetical protein"/>
    <property type="match status" value="1"/>
</dbReference>
<protein>
    <submittedName>
        <fullName evidence="8">RNA binding protein YcfA (HicA-like mRNA interferase family)</fullName>
    </submittedName>
</protein>
<keyword evidence="9" id="KW-1185">Reference proteome</keyword>
<reference evidence="8 9" key="1">
    <citation type="submission" date="2023-07" db="EMBL/GenBank/DDBJ databases">
        <title>Genomic Encyclopedia of Type Strains, Phase IV (KMG-IV): sequencing the most valuable type-strain genomes for metagenomic binning, comparative biology and taxonomic classification.</title>
        <authorList>
            <person name="Goeker M."/>
        </authorList>
    </citation>
    <scope>NUCLEOTIDE SEQUENCE [LARGE SCALE GENOMIC DNA]</scope>
    <source>
        <strain evidence="8 9">DSM 12396</strain>
    </source>
</reference>
<dbReference type="RefSeq" id="WP_307399209.1">
    <property type="nucleotide sequence ID" value="NZ_JAUSUX010000002.1"/>
</dbReference>
<evidence type="ECO:0000313" key="8">
    <source>
        <dbReference type="EMBL" id="MDQ0285200.1"/>
    </source>
</evidence>
<dbReference type="Proteomes" id="UP001225644">
    <property type="component" value="Unassembled WGS sequence"/>
</dbReference>
<organism evidence="8 9">
    <name type="scientific">Desulfofundulus luciae</name>
    <dbReference type="NCBI Taxonomy" id="74702"/>
    <lineage>
        <taxon>Bacteria</taxon>
        <taxon>Bacillati</taxon>
        <taxon>Bacillota</taxon>
        <taxon>Clostridia</taxon>
        <taxon>Eubacteriales</taxon>
        <taxon>Peptococcaceae</taxon>
        <taxon>Desulfofundulus</taxon>
    </lineage>
</organism>
<dbReference type="PANTHER" id="PTHR34873">
    <property type="entry name" value="SSR1766 PROTEIN"/>
    <property type="match status" value="1"/>
</dbReference>
<evidence type="ECO:0000256" key="4">
    <source>
        <dbReference type="ARBA" id="ARBA00022759"/>
    </source>
</evidence>
<dbReference type="EMBL" id="JAUSUX010000002">
    <property type="protein sequence ID" value="MDQ0285200.1"/>
    <property type="molecule type" value="Genomic_DNA"/>
</dbReference>
<dbReference type="Pfam" id="PF07927">
    <property type="entry name" value="HicA_toxin"/>
    <property type="match status" value="1"/>
</dbReference>
<evidence type="ECO:0000256" key="5">
    <source>
        <dbReference type="ARBA" id="ARBA00022801"/>
    </source>
</evidence>
<dbReference type="SUPFAM" id="SSF54786">
    <property type="entry name" value="YcfA/nrd intein domain"/>
    <property type="match status" value="1"/>
</dbReference>
<keyword evidence="4" id="KW-0255">Endonuclease</keyword>
<keyword evidence="6" id="KW-0694">RNA-binding</keyword>
<accession>A0ABU0AXJ0</accession>
<keyword evidence="3" id="KW-0540">Nuclease</keyword>
<evidence type="ECO:0000256" key="3">
    <source>
        <dbReference type="ARBA" id="ARBA00022722"/>
    </source>
</evidence>
<comment type="similarity">
    <text evidence="1">Belongs to the HicA mRNA interferase family.</text>
</comment>
<proteinExistence type="inferred from homology"/>
<dbReference type="InterPro" id="IPR012933">
    <property type="entry name" value="HicA_mRNA_interferase"/>
</dbReference>
<evidence type="ECO:0000256" key="1">
    <source>
        <dbReference type="ARBA" id="ARBA00006620"/>
    </source>
</evidence>
<evidence type="ECO:0000256" key="2">
    <source>
        <dbReference type="ARBA" id="ARBA00022649"/>
    </source>
</evidence>
<name>A0ABU0AXJ0_9FIRM</name>
<comment type="caution">
    <text evidence="8">The sequence shown here is derived from an EMBL/GenBank/DDBJ whole genome shotgun (WGS) entry which is preliminary data.</text>
</comment>
<keyword evidence="2" id="KW-1277">Toxin-antitoxin system</keyword>
<gene>
    <name evidence="8" type="ORF">J2Z49_000293</name>
</gene>
<evidence type="ECO:0000256" key="7">
    <source>
        <dbReference type="ARBA" id="ARBA00023016"/>
    </source>
</evidence>
<dbReference type="PANTHER" id="PTHR34873:SF3">
    <property type="entry name" value="ADDICTION MODULE TOXIN, HICA FAMILY"/>
    <property type="match status" value="1"/>
</dbReference>